<evidence type="ECO:0000313" key="2">
    <source>
        <dbReference type="WBParaSite" id="JU765_v2.g8916.t1"/>
    </source>
</evidence>
<dbReference type="Proteomes" id="UP000887576">
    <property type="component" value="Unplaced"/>
</dbReference>
<dbReference type="WBParaSite" id="JU765_v2.g8916.t1">
    <property type="protein sequence ID" value="JU765_v2.g8916.t1"/>
    <property type="gene ID" value="JU765_v2.g8916"/>
</dbReference>
<reference evidence="2" key="1">
    <citation type="submission" date="2022-11" db="UniProtKB">
        <authorList>
            <consortium name="WormBaseParasite"/>
        </authorList>
    </citation>
    <scope>IDENTIFICATION</scope>
</reference>
<organism evidence="1 2">
    <name type="scientific">Panagrolaimus sp. JU765</name>
    <dbReference type="NCBI Taxonomy" id="591449"/>
    <lineage>
        <taxon>Eukaryota</taxon>
        <taxon>Metazoa</taxon>
        <taxon>Ecdysozoa</taxon>
        <taxon>Nematoda</taxon>
        <taxon>Chromadorea</taxon>
        <taxon>Rhabditida</taxon>
        <taxon>Tylenchina</taxon>
        <taxon>Panagrolaimomorpha</taxon>
        <taxon>Panagrolaimoidea</taxon>
        <taxon>Panagrolaimidae</taxon>
        <taxon>Panagrolaimus</taxon>
    </lineage>
</organism>
<protein>
    <submittedName>
        <fullName evidence="2">Uncharacterized protein</fullName>
    </submittedName>
</protein>
<accession>A0AC34RPA4</accession>
<name>A0AC34RPA4_9BILA</name>
<sequence>MAEVLDSVKGIRQDLAADEHLKTIRNEWQMLARMMEKILMIFFAIFTVIFACFMLYDTQPDPVITDEIMKEKMSS</sequence>
<proteinExistence type="predicted"/>
<evidence type="ECO:0000313" key="1">
    <source>
        <dbReference type="Proteomes" id="UP000887576"/>
    </source>
</evidence>